<evidence type="ECO:0000313" key="3">
    <source>
        <dbReference type="EMBL" id="MFB2620733.1"/>
    </source>
</evidence>
<organism evidence="3 4">
    <name type="scientific">Shewanella mangrovisoli</name>
    <dbReference type="NCBI Taxonomy" id="2864211"/>
    <lineage>
        <taxon>Bacteria</taxon>
        <taxon>Pseudomonadati</taxon>
        <taxon>Pseudomonadota</taxon>
        <taxon>Gammaproteobacteria</taxon>
        <taxon>Alteromonadales</taxon>
        <taxon>Shewanellaceae</taxon>
        <taxon>Shewanella</taxon>
    </lineage>
</organism>
<protein>
    <submittedName>
        <fullName evidence="3">Efflux transporter outer membrane subunit</fullName>
    </submittedName>
</protein>
<keyword evidence="2" id="KW-0812">Transmembrane</keyword>
<accession>A0ABV4VKG6</accession>
<dbReference type="Gene3D" id="2.20.200.10">
    <property type="entry name" value="Outer membrane efflux proteins (OEP)"/>
    <property type="match status" value="1"/>
</dbReference>
<comment type="similarity">
    <text evidence="1 2">Belongs to the outer membrane factor (OMF) (TC 1.B.17) family.</text>
</comment>
<dbReference type="NCBIfam" id="TIGR01845">
    <property type="entry name" value="outer_NodT"/>
    <property type="match status" value="1"/>
</dbReference>
<dbReference type="Pfam" id="PF02321">
    <property type="entry name" value="OEP"/>
    <property type="match status" value="2"/>
</dbReference>
<dbReference type="Gene3D" id="1.20.1600.10">
    <property type="entry name" value="Outer membrane efflux proteins (OEP)"/>
    <property type="match status" value="1"/>
</dbReference>
<reference evidence="3 4" key="1">
    <citation type="submission" date="2024-09" db="EMBL/GenBank/DDBJ databases">
        <authorList>
            <person name="Zhang Y."/>
        </authorList>
    </citation>
    <scope>NUCLEOTIDE SEQUENCE [LARGE SCALE GENOMIC DNA]</scope>
    <source>
        <strain evidence="3 4">ZJ318</strain>
    </source>
</reference>
<keyword evidence="2" id="KW-0449">Lipoprotein</keyword>
<dbReference type="Proteomes" id="UP001576708">
    <property type="component" value="Unassembled WGS sequence"/>
</dbReference>
<name>A0ABV4VKG6_9GAMM</name>
<dbReference type="RefSeq" id="WP_342201942.1">
    <property type="nucleotide sequence ID" value="NZ_JBCATE010000004.1"/>
</dbReference>
<keyword evidence="2" id="KW-0472">Membrane</keyword>
<comment type="caution">
    <text evidence="3">The sequence shown here is derived from an EMBL/GenBank/DDBJ whole genome shotgun (WGS) entry which is preliminary data.</text>
</comment>
<evidence type="ECO:0000313" key="4">
    <source>
        <dbReference type="Proteomes" id="UP001576708"/>
    </source>
</evidence>
<dbReference type="InterPro" id="IPR010131">
    <property type="entry name" value="MdtP/NodT-like"/>
</dbReference>
<gene>
    <name evidence="3" type="ORF">ACE02W_13030</name>
</gene>
<sequence>MVNRHTLSGHPSSATRPVMQSFSVVFRLRLKPLYLGLVTAFSVAGCAMGPDYQRPELALPSQYQAQMLSQTTAEQGNIKEVSALSWRHFYQDPVLISLIEHALANNLDLQMAQSRLLAARSKMTVVDSALWPEVSVKAGYERSLDSGATSTNPSPSTTLDLGGAVSWELDLWGANRRASEAAMADYLSEVEKLRLTYVSLISDIASRYYEWLDIEQRYSVSIDTAGLRQKELDIAKLRHANGVISGLDVRQAEVELQSTKVTLPTLDYQRKYKINQLHILLGEYDYALPSPQGLPENMGLPYELNTGVPSELLTLRPDVKIAEQQMIATNAEVGIAKAAFFPKFTISGVYGRENDHLKDIFDSNGVTWSLLGGISAPIFNRGKIAAEYDIATEAATQSMLSYRNVVLTAYFDVNDALNNLKRAQEAIKAQKELVESSSAYARLARLRYQNGVATSLDLMDAQRQLFSAQLAYSEILRDKQLAKIALYRALGGGAVSE</sequence>
<dbReference type="EMBL" id="JBHFGU010000004">
    <property type="protein sequence ID" value="MFB2620733.1"/>
    <property type="molecule type" value="Genomic_DNA"/>
</dbReference>
<evidence type="ECO:0000256" key="1">
    <source>
        <dbReference type="ARBA" id="ARBA00007613"/>
    </source>
</evidence>
<keyword evidence="2" id="KW-0564">Palmitate</keyword>
<proteinExistence type="inferred from homology"/>
<comment type="subcellular location">
    <subcellularLocation>
        <location evidence="2">Cell outer membrane</location>
        <topology evidence="2">Lipid-anchor</topology>
    </subcellularLocation>
</comment>
<evidence type="ECO:0000256" key="2">
    <source>
        <dbReference type="RuleBase" id="RU362097"/>
    </source>
</evidence>
<keyword evidence="2" id="KW-1134">Transmembrane beta strand</keyword>
<dbReference type="PANTHER" id="PTHR30203">
    <property type="entry name" value="OUTER MEMBRANE CATION EFFLUX PROTEIN"/>
    <property type="match status" value="1"/>
</dbReference>
<dbReference type="InterPro" id="IPR003423">
    <property type="entry name" value="OMP_efflux"/>
</dbReference>
<keyword evidence="4" id="KW-1185">Reference proteome</keyword>
<dbReference type="SUPFAM" id="SSF56954">
    <property type="entry name" value="Outer membrane efflux proteins (OEP)"/>
    <property type="match status" value="1"/>
</dbReference>